<dbReference type="InterPro" id="IPR011016">
    <property type="entry name" value="Znf_RING-CH"/>
</dbReference>
<dbReference type="SMART" id="SM00184">
    <property type="entry name" value="RING"/>
    <property type="match status" value="1"/>
</dbReference>
<dbReference type="PROSITE" id="PS50089">
    <property type="entry name" value="ZF_RING_2"/>
    <property type="match status" value="1"/>
</dbReference>
<dbReference type="Gene3D" id="3.30.40.10">
    <property type="entry name" value="Zinc/RING finger domain, C3HC4 (zinc finger)"/>
    <property type="match status" value="1"/>
</dbReference>
<feature type="domain" description="PX" evidence="6">
    <location>
        <begin position="21"/>
        <end position="165"/>
    </location>
</feature>
<dbReference type="SMART" id="SM00744">
    <property type="entry name" value="RINGv"/>
    <property type="match status" value="1"/>
</dbReference>
<dbReference type="Gene3D" id="3.30.1520.10">
    <property type="entry name" value="Phox-like domain"/>
    <property type="match status" value="1"/>
</dbReference>
<dbReference type="PANTHER" id="PTHR15710">
    <property type="entry name" value="E3 UBIQUITIN-PROTEIN LIGASE PRAJA"/>
    <property type="match status" value="1"/>
</dbReference>
<dbReference type="Proteomes" id="UP000481153">
    <property type="component" value="Unassembled WGS sequence"/>
</dbReference>
<dbReference type="SMART" id="SM00312">
    <property type="entry name" value="PX"/>
    <property type="match status" value="1"/>
</dbReference>
<evidence type="ECO:0000259" key="6">
    <source>
        <dbReference type="PROSITE" id="PS50195"/>
    </source>
</evidence>
<evidence type="ECO:0000259" key="5">
    <source>
        <dbReference type="PROSITE" id="PS50089"/>
    </source>
</evidence>
<dbReference type="InterPro" id="IPR036871">
    <property type="entry name" value="PX_dom_sf"/>
</dbReference>
<dbReference type="EMBL" id="VJMJ01000230">
    <property type="protein sequence ID" value="KAF0725940.1"/>
    <property type="molecule type" value="Genomic_DNA"/>
</dbReference>
<evidence type="ECO:0000256" key="3">
    <source>
        <dbReference type="ARBA" id="ARBA00022833"/>
    </source>
</evidence>
<evidence type="ECO:0008006" key="9">
    <source>
        <dbReference type="Google" id="ProtNLM"/>
    </source>
</evidence>
<dbReference type="Pfam" id="PF00787">
    <property type="entry name" value="PX"/>
    <property type="match status" value="1"/>
</dbReference>
<keyword evidence="2 4" id="KW-0863">Zinc-finger</keyword>
<feature type="domain" description="RING-type" evidence="5">
    <location>
        <begin position="201"/>
        <end position="246"/>
    </location>
</feature>
<dbReference type="VEuPathDB" id="FungiDB:AeMF1_009511"/>
<sequence length="253" mass="28671">MAASVKVSQRLERAQQASLDAASVQSTQVCRVGKDIYSAVTFYKMDISFPRTHNKWTIRKRYSEFYKLRRALALLLKHDKKQSNQRQALPLPLKLLEESLTPAFPRRHLRADNVAIIEERREALQTFVQQLVKIMCAFSPEAKVDTSLKSLQATLKDFLAFPDEQLHMDAKRTLAILALEDVVVASSTNVIETETSTSDCCSICLGEWNEAECADMHIVKLPCAHVFHEECVMDWLAVSSECPLCRTEASNPR</sequence>
<evidence type="ECO:0000313" key="8">
    <source>
        <dbReference type="Proteomes" id="UP000481153"/>
    </source>
</evidence>
<dbReference type="GO" id="GO:0008270">
    <property type="term" value="F:zinc ion binding"/>
    <property type="evidence" value="ECO:0007669"/>
    <property type="project" value="UniProtKB-KW"/>
</dbReference>
<evidence type="ECO:0000313" key="7">
    <source>
        <dbReference type="EMBL" id="KAF0725940.1"/>
    </source>
</evidence>
<name>A0A6G0WGA7_9STRA</name>
<reference evidence="7 8" key="1">
    <citation type="submission" date="2019-07" db="EMBL/GenBank/DDBJ databases">
        <title>Genomics analysis of Aphanomyces spp. identifies a new class of oomycete effector associated with host adaptation.</title>
        <authorList>
            <person name="Gaulin E."/>
        </authorList>
    </citation>
    <scope>NUCLEOTIDE SEQUENCE [LARGE SCALE GENOMIC DNA]</scope>
    <source>
        <strain evidence="7 8">ATCC 201684</strain>
    </source>
</reference>
<evidence type="ECO:0000256" key="4">
    <source>
        <dbReference type="PROSITE-ProRule" id="PRU00175"/>
    </source>
</evidence>
<comment type="caution">
    <text evidence="7">The sequence shown here is derived from an EMBL/GenBank/DDBJ whole genome shotgun (WGS) entry which is preliminary data.</text>
</comment>
<organism evidence="7 8">
    <name type="scientific">Aphanomyces euteiches</name>
    <dbReference type="NCBI Taxonomy" id="100861"/>
    <lineage>
        <taxon>Eukaryota</taxon>
        <taxon>Sar</taxon>
        <taxon>Stramenopiles</taxon>
        <taxon>Oomycota</taxon>
        <taxon>Saprolegniomycetes</taxon>
        <taxon>Saprolegniales</taxon>
        <taxon>Verrucalvaceae</taxon>
        <taxon>Aphanomyces</taxon>
    </lineage>
</organism>
<dbReference type="Pfam" id="PF13639">
    <property type="entry name" value="zf-RING_2"/>
    <property type="match status" value="1"/>
</dbReference>
<dbReference type="InterPro" id="IPR013083">
    <property type="entry name" value="Znf_RING/FYVE/PHD"/>
</dbReference>
<dbReference type="AlphaFoldDB" id="A0A6G0WGA7"/>
<keyword evidence="8" id="KW-1185">Reference proteome</keyword>
<dbReference type="PROSITE" id="PS50195">
    <property type="entry name" value="PX"/>
    <property type="match status" value="1"/>
</dbReference>
<accession>A0A6G0WGA7</accession>
<dbReference type="CDD" id="cd06093">
    <property type="entry name" value="PX_domain"/>
    <property type="match status" value="1"/>
</dbReference>
<evidence type="ECO:0000256" key="1">
    <source>
        <dbReference type="ARBA" id="ARBA00022723"/>
    </source>
</evidence>
<dbReference type="InterPro" id="IPR001841">
    <property type="entry name" value="Znf_RING"/>
</dbReference>
<protein>
    <recommendedName>
        <fullName evidence="9">RING-type domain-containing protein</fullName>
    </recommendedName>
</protein>
<gene>
    <name evidence="7" type="ORF">Ae201684_015710</name>
</gene>
<keyword evidence="3" id="KW-0862">Zinc</keyword>
<dbReference type="GO" id="GO:0035091">
    <property type="term" value="F:phosphatidylinositol binding"/>
    <property type="evidence" value="ECO:0007669"/>
    <property type="project" value="InterPro"/>
</dbReference>
<dbReference type="SUPFAM" id="SSF57850">
    <property type="entry name" value="RING/U-box"/>
    <property type="match status" value="1"/>
</dbReference>
<dbReference type="InterPro" id="IPR001683">
    <property type="entry name" value="PX_dom"/>
</dbReference>
<dbReference type="SUPFAM" id="SSF64268">
    <property type="entry name" value="PX domain"/>
    <property type="match status" value="1"/>
</dbReference>
<proteinExistence type="predicted"/>
<keyword evidence="1" id="KW-0479">Metal-binding</keyword>
<evidence type="ECO:0000256" key="2">
    <source>
        <dbReference type="ARBA" id="ARBA00022771"/>
    </source>
</evidence>